<accession>A0ABY4BFA6</accession>
<geneLocation type="plasmid" evidence="2 3">
    <name>unnamed1</name>
</geneLocation>
<dbReference type="InterPro" id="IPR013113">
    <property type="entry name" value="SIP_FAD-bd"/>
</dbReference>
<dbReference type="InterPro" id="IPR017927">
    <property type="entry name" value="FAD-bd_FR_type"/>
</dbReference>
<dbReference type="InterPro" id="IPR017938">
    <property type="entry name" value="Riboflavin_synthase-like_b-brl"/>
</dbReference>
<dbReference type="PANTHER" id="PTHR30157">
    <property type="entry name" value="FERRIC REDUCTASE, NADPH-DEPENDENT"/>
    <property type="match status" value="1"/>
</dbReference>
<keyword evidence="2" id="KW-0614">Plasmid</keyword>
<sequence length="235" mass="25417">MKLFNALARQVTQTATIVGVQQIAACTYRVSLSGASLVGWSYVPGQTLNVFFDLGARTDAASLRKRTYSIWGYDAAAGRLELAVCTFSDGPGARWAAQCRPGDVVHFYGPGGKFLLDATAPAYALLGDVSCLAHFYELRRHLPKQVPVASVVHARHADDCFADVDGSLPLHFVVADTLSATQYLKAAEGQGLRLAAPQALVYWGGPQATCVAGHRLLQHEHHWPAGLLKTKPFWK</sequence>
<gene>
    <name evidence="2" type="ORF">MTP16_23990</name>
</gene>
<dbReference type="PROSITE" id="PS51384">
    <property type="entry name" value="FAD_FR"/>
    <property type="match status" value="1"/>
</dbReference>
<dbReference type="PANTHER" id="PTHR30157:SF0">
    <property type="entry name" value="NADPH-DEPENDENT FERRIC-CHELATE REDUCTASE"/>
    <property type="match status" value="1"/>
</dbReference>
<dbReference type="Proteomes" id="UP000831390">
    <property type="component" value="Plasmid unnamed1"/>
</dbReference>
<feature type="domain" description="FAD-binding FR-type" evidence="1">
    <location>
        <begin position="10"/>
        <end position="117"/>
    </location>
</feature>
<proteinExistence type="predicted"/>
<organism evidence="2 3">
    <name type="scientific">Hymenobacter monticola</name>
    <dbReference type="NCBI Taxonomy" id="1705399"/>
    <lineage>
        <taxon>Bacteria</taxon>
        <taxon>Pseudomonadati</taxon>
        <taxon>Bacteroidota</taxon>
        <taxon>Cytophagia</taxon>
        <taxon>Cytophagales</taxon>
        <taxon>Hymenobacteraceae</taxon>
        <taxon>Hymenobacter</taxon>
    </lineage>
</organism>
<dbReference type="InterPro" id="IPR039374">
    <property type="entry name" value="SIP_fam"/>
</dbReference>
<reference evidence="2 3" key="1">
    <citation type="submission" date="2022-03" db="EMBL/GenBank/DDBJ databases">
        <title>Hymenobactersp. isolated from the air.</title>
        <authorList>
            <person name="Won M."/>
            <person name="Kwon S.-W."/>
        </authorList>
    </citation>
    <scope>NUCLEOTIDE SEQUENCE [LARGE SCALE GENOMIC DNA]</scope>
    <source>
        <strain evidence="2 3">KACC 22596</strain>
        <plasmid evidence="2 3">unnamed1</plasmid>
    </source>
</reference>
<dbReference type="EMBL" id="CP094535">
    <property type="protein sequence ID" value="UOE36421.1"/>
    <property type="molecule type" value="Genomic_DNA"/>
</dbReference>
<evidence type="ECO:0000313" key="3">
    <source>
        <dbReference type="Proteomes" id="UP000831390"/>
    </source>
</evidence>
<keyword evidence="3" id="KW-1185">Reference proteome</keyword>
<dbReference type="CDD" id="cd06193">
    <property type="entry name" value="siderophore_interacting"/>
    <property type="match status" value="1"/>
</dbReference>
<dbReference type="Pfam" id="PF08021">
    <property type="entry name" value="FAD_binding_9"/>
    <property type="match status" value="1"/>
</dbReference>
<protein>
    <submittedName>
        <fullName evidence="2">Siderophore-interacting protein</fullName>
    </submittedName>
</protein>
<dbReference type="SUPFAM" id="SSF63380">
    <property type="entry name" value="Riboflavin synthase domain-like"/>
    <property type="match status" value="1"/>
</dbReference>
<name>A0ABY4BFA6_9BACT</name>
<evidence type="ECO:0000313" key="2">
    <source>
        <dbReference type="EMBL" id="UOE36421.1"/>
    </source>
</evidence>
<dbReference type="RefSeq" id="WP_243520271.1">
    <property type="nucleotide sequence ID" value="NZ_CP094535.1"/>
</dbReference>
<evidence type="ECO:0000259" key="1">
    <source>
        <dbReference type="PROSITE" id="PS51384"/>
    </source>
</evidence>
<dbReference type="Gene3D" id="2.40.30.10">
    <property type="entry name" value="Translation factors"/>
    <property type="match status" value="1"/>
</dbReference>